<evidence type="ECO:0000313" key="1">
    <source>
        <dbReference type="EMBL" id="CCA74293.1"/>
    </source>
</evidence>
<gene>
    <name evidence="1" type="ORF">PIIN_08246</name>
</gene>
<dbReference type="Proteomes" id="UP000007148">
    <property type="component" value="Unassembled WGS sequence"/>
</dbReference>
<dbReference type="HOGENOM" id="CLU_2622903_0_0_1"/>
<organism evidence="1 2">
    <name type="scientific">Serendipita indica (strain DSM 11827)</name>
    <name type="common">Root endophyte fungus</name>
    <name type="synonym">Piriformospora indica</name>
    <dbReference type="NCBI Taxonomy" id="1109443"/>
    <lineage>
        <taxon>Eukaryota</taxon>
        <taxon>Fungi</taxon>
        <taxon>Dikarya</taxon>
        <taxon>Basidiomycota</taxon>
        <taxon>Agaricomycotina</taxon>
        <taxon>Agaricomycetes</taxon>
        <taxon>Sebacinales</taxon>
        <taxon>Serendipitaceae</taxon>
        <taxon>Serendipita</taxon>
    </lineage>
</organism>
<reference evidence="1 2" key="1">
    <citation type="journal article" date="2011" name="PLoS Pathog.">
        <title>Endophytic Life Strategies Decoded by Genome and Transcriptome Analyses of the Mutualistic Root Symbiont Piriformospora indica.</title>
        <authorList>
            <person name="Zuccaro A."/>
            <person name="Lahrmann U."/>
            <person name="Guldener U."/>
            <person name="Langen G."/>
            <person name="Pfiffi S."/>
            <person name="Biedenkopf D."/>
            <person name="Wong P."/>
            <person name="Samans B."/>
            <person name="Grimm C."/>
            <person name="Basiewicz M."/>
            <person name="Murat C."/>
            <person name="Martin F."/>
            <person name="Kogel K.H."/>
        </authorList>
    </citation>
    <scope>NUCLEOTIDE SEQUENCE [LARGE SCALE GENOMIC DNA]</scope>
    <source>
        <strain evidence="1 2">DSM 11827</strain>
    </source>
</reference>
<dbReference type="AlphaFoldDB" id="G4TSK0"/>
<dbReference type="EMBL" id="CAFZ01000299">
    <property type="protein sequence ID" value="CCA74293.1"/>
    <property type="molecule type" value="Genomic_DNA"/>
</dbReference>
<proteinExistence type="predicted"/>
<name>G4TSK0_SERID</name>
<keyword evidence="2" id="KW-1185">Reference proteome</keyword>
<accession>G4TSK0</accession>
<evidence type="ECO:0000313" key="2">
    <source>
        <dbReference type="Proteomes" id="UP000007148"/>
    </source>
</evidence>
<dbReference type="InParanoid" id="G4TSK0"/>
<comment type="caution">
    <text evidence="1">The sequence shown here is derived from an EMBL/GenBank/DDBJ whole genome shotgun (WGS) entry which is preliminary data.</text>
</comment>
<dbReference type="PROSITE" id="PS51257">
    <property type="entry name" value="PROKAR_LIPOPROTEIN"/>
    <property type="match status" value="1"/>
</dbReference>
<sequence>MSRRGCVDVTVQGSRAAGLFIAMTVSGCRGPNISSRRAITARSFAAMIVPGRIYQIYELAAYEQQAIKYKFEYAMQTP</sequence>
<protein>
    <submittedName>
        <fullName evidence="1">Uncharacterized protein</fullName>
    </submittedName>
</protein>